<dbReference type="InterPro" id="IPR000014">
    <property type="entry name" value="PAS"/>
</dbReference>
<proteinExistence type="predicted"/>
<keyword evidence="3" id="KW-1185">Reference proteome</keyword>
<dbReference type="SUPFAM" id="SSF55785">
    <property type="entry name" value="PYP-like sensor domain (PAS domain)"/>
    <property type="match status" value="1"/>
</dbReference>
<evidence type="ECO:0000313" key="2">
    <source>
        <dbReference type="EMBL" id="MXQ12963.1"/>
    </source>
</evidence>
<evidence type="ECO:0000313" key="3">
    <source>
        <dbReference type="Proteomes" id="UP000436483"/>
    </source>
</evidence>
<comment type="caution">
    <text evidence="2">The sequence shown here is derived from an EMBL/GenBank/DDBJ whole genome shotgun (WGS) entry which is preliminary data.</text>
</comment>
<dbReference type="PROSITE" id="PS50112">
    <property type="entry name" value="PAS"/>
    <property type="match status" value="1"/>
</dbReference>
<protein>
    <recommendedName>
        <fullName evidence="1">PAS domain-containing protein</fullName>
    </recommendedName>
</protein>
<sequence length="101" mass="11280">MQLSIERRCLGFGKDRWLELRLCPVPGGTVTFYRDITDRKASEEALRASEARFRALLEAVPHQVWEAGPDGSAAWFNGRFHEFLGVTLDELAGGLGTHHPS</sequence>
<dbReference type="AlphaFoldDB" id="A0A7X3SQ74"/>
<gene>
    <name evidence="2" type="ORF">GR328_16160</name>
</gene>
<dbReference type="Gene3D" id="3.30.450.20">
    <property type="entry name" value="PAS domain"/>
    <property type="match status" value="2"/>
</dbReference>
<feature type="domain" description="PAS" evidence="1">
    <location>
        <begin position="49"/>
        <end position="93"/>
    </location>
</feature>
<reference evidence="2 3" key="2">
    <citation type="submission" date="2020-01" db="EMBL/GenBank/DDBJ databases">
        <title>Microvirga sp. nov., an arsenate reduction bacterium isolated from Tibet hotspring sediments.</title>
        <authorList>
            <person name="Xian W.-D."/>
            <person name="Li W.-J."/>
        </authorList>
    </citation>
    <scope>NUCLEOTIDE SEQUENCE [LARGE SCALE GENOMIC DNA]</scope>
    <source>
        <strain evidence="2 3">KCTC 23863</strain>
    </source>
</reference>
<dbReference type="RefSeq" id="WP_160885539.1">
    <property type="nucleotide sequence ID" value="NZ_WURB01000011.1"/>
</dbReference>
<dbReference type="Proteomes" id="UP000436483">
    <property type="component" value="Unassembled WGS sequence"/>
</dbReference>
<evidence type="ECO:0000259" key="1">
    <source>
        <dbReference type="PROSITE" id="PS50112"/>
    </source>
</evidence>
<reference evidence="2 3" key="1">
    <citation type="submission" date="2019-12" db="EMBL/GenBank/DDBJ databases">
        <authorList>
            <person name="Yuan C.-G."/>
        </authorList>
    </citation>
    <scope>NUCLEOTIDE SEQUENCE [LARGE SCALE GENOMIC DNA]</scope>
    <source>
        <strain evidence="2 3">KCTC 23863</strain>
    </source>
</reference>
<dbReference type="InterPro" id="IPR035965">
    <property type="entry name" value="PAS-like_dom_sf"/>
</dbReference>
<name>A0A7X3SQ74_9HYPH</name>
<dbReference type="EMBL" id="WURB01000011">
    <property type="protein sequence ID" value="MXQ12963.1"/>
    <property type="molecule type" value="Genomic_DNA"/>
</dbReference>
<organism evidence="2 3">
    <name type="scientific">Microvirga makkahensis</name>
    <dbReference type="NCBI Taxonomy" id="1128670"/>
    <lineage>
        <taxon>Bacteria</taxon>
        <taxon>Pseudomonadati</taxon>
        <taxon>Pseudomonadota</taxon>
        <taxon>Alphaproteobacteria</taxon>
        <taxon>Hyphomicrobiales</taxon>
        <taxon>Methylobacteriaceae</taxon>
        <taxon>Microvirga</taxon>
    </lineage>
</organism>
<accession>A0A7X3SQ74</accession>